<evidence type="ECO:0000256" key="4">
    <source>
        <dbReference type="ARBA" id="ARBA00023012"/>
    </source>
</evidence>
<evidence type="ECO:0000259" key="9">
    <source>
        <dbReference type="PROSITE" id="PS01124"/>
    </source>
</evidence>
<dbReference type="CDD" id="cd17536">
    <property type="entry name" value="REC_YesN-like"/>
    <property type="match status" value="1"/>
</dbReference>
<accession>A0AA95I4X2</accession>
<dbReference type="SUPFAM" id="SSF46689">
    <property type="entry name" value="Homeodomain-like"/>
    <property type="match status" value="2"/>
</dbReference>
<dbReference type="GO" id="GO:0000160">
    <property type="term" value="P:phosphorelay signal transduction system"/>
    <property type="evidence" value="ECO:0007669"/>
    <property type="project" value="UniProtKB-KW"/>
</dbReference>
<evidence type="ECO:0000256" key="2">
    <source>
        <dbReference type="ARBA" id="ARBA00022490"/>
    </source>
</evidence>
<dbReference type="AlphaFoldDB" id="A0AA95I4X2"/>
<evidence type="ECO:0000313" key="11">
    <source>
        <dbReference type="EMBL" id="WHX50609.1"/>
    </source>
</evidence>
<evidence type="ECO:0000256" key="7">
    <source>
        <dbReference type="ARBA" id="ARBA00023163"/>
    </source>
</evidence>
<dbReference type="Proteomes" id="UP001177943">
    <property type="component" value="Chromosome"/>
</dbReference>
<reference evidence="11" key="1">
    <citation type="submission" date="2023-05" db="EMBL/GenBank/DDBJ databases">
        <title>Comparative genomics of Bacillaceae isolates and their secondary metabolite potential.</title>
        <authorList>
            <person name="Song L."/>
            <person name="Nielsen L.J."/>
            <person name="Mohite O."/>
            <person name="Xu X."/>
            <person name="Weber T."/>
            <person name="Kovacs A.T."/>
        </authorList>
    </citation>
    <scope>NUCLEOTIDE SEQUENCE</scope>
    <source>
        <strain evidence="11">B2_4</strain>
    </source>
</reference>
<dbReference type="GO" id="GO:0003700">
    <property type="term" value="F:DNA-binding transcription factor activity"/>
    <property type="evidence" value="ECO:0007669"/>
    <property type="project" value="InterPro"/>
</dbReference>
<dbReference type="Pfam" id="PF00072">
    <property type="entry name" value="Response_reg"/>
    <property type="match status" value="1"/>
</dbReference>
<sequence length="398" mass="46546">MWNLLVVEDEAIVRMGLRYMVDWEAQGVCWKAEASNGEEAVKVLEAEDIHIVMTDIRMPGMDGLDLGRYIREKHGGHIQVIYLSSYDDFPYVKEAIRLGALDYLHKPTMDEKEVTAALRKAIQLLEQSTARAPERKWSEDERNDWLVSLLDDYTYPQKMLLPELTEGQFNEGLWITAMRLRDDAADHMAAAPARDHLKFMSIRYLIDEYVARDWGGIVFHRNHREILWLAPAKSKEGLEDHQSKEQYLDRLRSKVFELLNASIIYSCSSVYDDFRQIPEAYLEVELKFPVNQQSDSLHVRLAKEYVDNHLLEDITLMKVAESIPISSSYLSRIFLKEVGESFSDYVIRNKVIYAQKLLRETNKKIYEISEILSYTNPHYFSKLFKERTGMTPLEYRNR</sequence>
<keyword evidence="3 8" id="KW-0597">Phosphoprotein</keyword>
<name>A0AA95I4X2_9BACL</name>
<dbReference type="GO" id="GO:0043565">
    <property type="term" value="F:sequence-specific DNA binding"/>
    <property type="evidence" value="ECO:0007669"/>
    <property type="project" value="InterPro"/>
</dbReference>
<dbReference type="InterPro" id="IPR018060">
    <property type="entry name" value="HTH_AraC"/>
</dbReference>
<dbReference type="InterPro" id="IPR001789">
    <property type="entry name" value="Sig_transdc_resp-reg_receiver"/>
</dbReference>
<dbReference type="EMBL" id="CP126084">
    <property type="protein sequence ID" value="WHX50609.1"/>
    <property type="molecule type" value="Genomic_DNA"/>
</dbReference>
<comment type="subcellular location">
    <subcellularLocation>
        <location evidence="1">Cytoplasm</location>
    </subcellularLocation>
</comment>
<keyword evidence="6" id="KW-0238">DNA-binding</keyword>
<evidence type="ECO:0000256" key="3">
    <source>
        <dbReference type="ARBA" id="ARBA00022553"/>
    </source>
</evidence>
<dbReference type="InterPro" id="IPR011006">
    <property type="entry name" value="CheY-like_superfamily"/>
</dbReference>
<keyword evidence="2" id="KW-0963">Cytoplasm</keyword>
<organism evidence="11 12">
    <name type="scientific">Paenibacillus woosongensis</name>
    <dbReference type="NCBI Taxonomy" id="307580"/>
    <lineage>
        <taxon>Bacteria</taxon>
        <taxon>Bacillati</taxon>
        <taxon>Bacillota</taxon>
        <taxon>Bacilli</taxon>
        <taxon>Bacillales</taxon>
        <taxon>Paenibacillaceae</taxon>
        <taxon>Paenibacillus</taxon>
    </lineage>
</organism>
<evidence type="ECO:0000256" key="8">
    <source>
        <dbReference type="PROSITE-ProRule" id="PRU00169"/>
    </source>
</evidence>
<keyword evidence="5" id="KW-0805">Transcription regulation</keyword>
<dbReference type="Gene3D" id="3.40.50.2300">
    <property type="match status" value="1"/>
</dbReference>
<dbReference type="PANTHER" id="PTHR42713">
    <property type="entry name" value="HISTIDINE KINASE-RELATED"/>
    <property type="match status" value="1"/>
</dbReference>
<dbReference type="SMART" id="SM00342">
    <property type="entry name" value="HTH_ARAC"/>
    <property type="match status" value="1"/>
</dbReference>
<dbReference type="KEGG" id="pwn:QNH46_08170"/>
<dbReference type="InterPro" id="IPR051552">
    <property type="entry name" value="HptR"/>
</dbReference>
<evidence type="ECO:0000256" key="6">
    <source>
        <dbReference type="ARBA" id="ARBA00023125"/>
    </source>
</evidence>
<evidence type="ECO:0000259" key="10">
    <source>
        <dbReference type="PROSITE" id="PS50110"/>
    </source>
</evidence>
<proteinExistence type="predicted"/>
<keyword evidence="7" id="KW-0804">Transcription</keyword>
<dbReference type="GO" id="GO:0005737">
    <property type="term" value="C:cytoplasm"/>
    <property type="evidence" value="ECO:0007669"/>
    <property type="project" value="UniProtKB-SubCell"/>
</dbReference>
<protein>
    <submittedName>
        <fullName evidence="11">Response regulator</fullName>
    </submittedName>
</protein>
<evidence type="ECO:0000313" key="12">
    <source>
        <dbReference type="Proteomes" id="UP001177943"/>
    </source>
</evidence>
<dbReference type="PROSITE" id="PS50110">
    <property type="entry name" value="RESPONSE_REGULATORY"/>
    <property type="match status" value="1"/>
</dbReference>
<dbReference type="SMART" id="SM00448">
    <property type="entry name" value="REC"/>
    <property type="match status" value="1"/>
</dbReference>
<dbReference type="Gene3D" id="1.10.10.60">
    <property type="entry name" value="Homeodomain-like"/>
    <property type="match status" value="2"/>
</dbReference>
<keyword evidence="4" id="KW-0902">Two-component regulatory system</keyword>
<dbReference type="PANTHER" id="PTHR42713:SF3">
    <property type="entry name" value="TRANSCRIPTIONAL REGULATORY PROTEIN HPTR"/>
    <property type="match status" value="1"/>
</dbReference>
<feature type="domain" description="Response regulatory" evidence="10">
    <location>
        <begin position="3"/>
        <end position="121"/>
    </location>
</feature>
<dbReference type="PROSITE" id="PS01124">
    <property type="entry name" value="HTH_ARAC_FAMILY_2"/>
    <property type="match status" value="1"/>
</dbReference>
<dbReference type="RefSeq" id="WP_283927663.1">
    <property type="nucleotide sequence ID" value="NZ_CP126084.1"/>
</dbReference>
<feature type="domain" description="HTH araC/xylS-type" evidence="9">
    <location>
        <begin position="300"/>
        <end position="398"/>
    </location>
</feature>
<evidence type="ECO:0000256" key="1">
    <source>
        <dbReference type="ARBA" id="ARBA00004496"/>
    </source>
</evidence>
<evidence type="ECO:0000256" key="5">
    <source>
        <dbReference type="ARBA" id="ARBA00023015"/>
    </source>
</evidence>
<dbReference type="Pfam" id="PF12833">
    <property type="entry name" value="HTH_18"/>
    <property type="match status" value="1"/>
</dbReference>
<dbReference type="SUPFAM" id="SSF52172">
    <property type="entry name" value="CheY-like"/>
    <property type="match status" value="1"/>
</dbReference>
<feature type="modified residue" description="4-aspartylphosphate" evidence="8">
    <location>
        <position position="55"/>
    </location>
</feature>
<dbReference type="InterPro" id="IPR009057">
    <property type="entry name" value="Homeodomain-like_sf"/>
</dbReference>
<gene>
    <name evidence="11" type="ORF">QNH46_08170</name>
</gene>